<evidence type="ECO:0000256" key="1">
    <source>
        <dbReference type="ARBA" id="ARBA00004514"/>
    </source>
</evidence>
<comment type="similarity">
    <text evidence="2 6">Belongs to the FliS family.</text>
</comment>
<evidence type="ECO:0000256" key="6">
    <source>
        <dbReference type="PIRNR" id="PIRNR039090"/>
    </source>
</evidence>
<sequence length="134" mass="15438">MNMAAYNQYRENSVYTASPEELTLMLYNGLIKFIMKAQNAISKKDIEGANENILRAQDIVSELMSTLDKKYEIANNLEMLYDFMLRRLIEANVKKSCEILDEVLEFAKELRDTWEQAMRIARKQTRSSAAAAGE</sequence>
<dbReference type="PANTHER" id="PTHR34773:SF1">
    <property type="entry name" value="FLAGELLAR SECRETION CHAPERONE FLIS"/>
    <property type="match status" value="1"/>
</dbReference>
<dbReference type="Gene3D" id="1.20.120.340">
    <property type="entry name" value="Flagellar protein FliS"/>
    <property type="match status" value="1"/>
</dbReference>
<name>A0A1B1YG61_THEST</name>
<comment type="subcellular location">
    <subcellularLocation>
        <location evidence="1 6">Cytoplasm</location>
        <location evidence="1 6">Cytosol</location>
    </subcellularLocation>
</comment>
<dbReference type="InterPro" id="IPR036584">
    <property type="entry name" value="FliS_sf"/>
</dbReference>
<gene>
    <name evidence="7" type="ORF">CSTERTH_12340</name>
</gene>
<dbReference type="OrthoDB" id="1524959at2"/>
<reference evidence="7 8" key="1">
    <citation type="submission" date="2016-02" db="EMBL/GenBank/DDBJ databases">
        <title>Comparison of Clostridium stercorarium subspecies using comparative genomics and transcriptomics.</title>
        <authorList>
            <person name="Schellenberg J."/>
            <person name="Thallinger G."/>
            <person name="Levin D.B."/>
            <person name="Zhang X."/>
            <person name="Alvare G."/>
            <person name="Fristensky B."/>
            <person name="Sparling R."/>
        </authorList>
    </citation>
    <scope>NUCLEOTIDE SEQUENCE [LARGE SCALE GENOMIC DNA]</scope>
    <source>
        <strain evidence="7 8">DSM 2910</strain>
    </source>
</reference>
<dbReference type="CDD" id="cd16098">
    <property type="entry name" value="FliS"/>
    <property type="match status" value="1"/>
</dbReference>
<dbReference type="GO" id="GO:0005829">
    <property type="term" value="C:cytosol"/>
    <property type="evidence" value="ECO:0007669"/>
    <property type="project" value="UniProtKB-SubCell"/>
</dbReference>
<dbReference type="InterPro" id="IPR003713">
    <property type="entry name" value="FliS"/>
</dbReference>
<dbReference type="PIRSF" id="PIRSF039090">
    <property type="entry name" value="Flis"/>
    <property type="match status" value="1"/>
</dbReference>
<evidence type="ECO:0000313" key="8">
    <source>
        <dbReference type="Proteomes" id="UP000092971"/>
    </source>
</evidence>
<keyword evidence="7" id="KW-0966">Cell projection</keyword>
<organism evidence="7 8">
    <name type="scientific">Thermoclostridium stercorarium subsp. thermolacticum DSM 2910</name>
    <dbReference type="NCBI Taxonomy" id="1121336"/>
    <lineage>
        <taxon>Bacteria</taxon>
        <taxon>Bacillati</taxon>
        <taxon>Bacillota</taxon>
        <taxon>Clostridia</taxon>
        <taxon>Eubacteriales</taxon>
        <taxon>Oscillospiraceae</taxon>
        <taxon>Thermoclostridium</taxon>
    </lineage>
</organism>
<dbReference type="PANTHER" id="PTHR34773">
    <property type="entry name" value="FLAGELLAR SECRETION CHAPERONE FLIS"/>
    <property type="match status" value="1"/>
</dbReference>
<evidence type="ECO:0000256" key="4">
    <source>
        <dbReference type="ARBA" id="ARBA00022795"/>
    </source>
</evidence>
<keyword evidence="4 6" id="KW-1005">Bacterial flagellum biogenesis</keyword>
<evidence type="ECO:0000256" key="2">
    <source>
        <dbReference type="ARBA" id="ARBA00008787"/>
    </source>
</evidence>
<dbReference type="GO" id="GO:0071973">
    <property type="term" value="P:bacterial-type flagellum-dependent cell motility"/>
    <property type="evidence" value="ECO:0007669"/>
    <property type="project" value="TreeGrafter"/>
</dbReference>
<dbReference type="Proteomes" id="UP000092971">
    <property type="component" value="Chromosome"/>
</dbReference>
<dbReference type="SUPFAM" id="SSF101116">
    <property type="entry name" value="Flagellar export chaperone FliS"/>
    <property type="match status" value="1"/>
</dbReference>
<accession>A0A1B1YG61</accession>
<dbReference type="NCBIfam" id="TIGR00208">
    <property type="entry name" value="fliS"/>
    <property type="match status" value="1"/>
</dbReference>
<dbReference type="RefSeq" id="WP_015360203.1">
    <property type="nucleotide sequence ID" value="NZ_CP014672.1"/>
</dbReference>
<keyword evidence="5" id="KW-0143">Chaperone</keyword>
<dbReference type="EMBL" id="CP014672">
    <property type="protein sequence ID" value="ANW99762.1"/>
    <property type="molecule type" value="Genomic_DNA"/>
</dbReference>
<protein>
    <recommendedName>
        <fullName evidence="6">Flagellar secretion chaperone FliS</fullName>
    </recommendedName>
</protein>
<evidence type="ECO:0000256" key="5">
    <source>
        <dbReference type="ARBA" id="ARBA00023186"/>
    </source>
</evidence>
<evidence type="ECO:0000256" key="3">
    <source>
        <dbReference type="ARBA" id="ARBA00022490"/>
    </source>
</evidence>
<evidence type="ECO:0000313" key="7">
    <source>
        <dbReference type="EMBL" id="ANW99762.1"/>
    </source>
</evidence>
<keyword evidence="7" id="KW-0969">Cilium</keyword>
<keyword evidence="7" id="KW-0282">Flagellum</keyword>
<dbReference type="GO" id="GO:0044780">
    <property type="term" value="P:bacterial-type flagellum assembly"/>
    <property type="evidence" value="ECO:0007669"/>
    <property type="project" value="InterPro"/>
</dbReference>
<dbReference type="AlphaFoldDB" id="A0A1B1YG61"/>
<proteinExistence type="inferred from homology"/>
<dbReference type="Pfam" id="PF02561">
    <property type="entry name" value="FliS"/>
    <property type="match status" value="1"/>
</dbReference>
<keyword evidence="3 6" id="KW-0963">Cytoplasm</keyword>